<dbReference type="PROSITE" id="PS50003">
    <property type="entry name" value="PH_DOMAIN"/>
    <property type="match status" value="1"/>
</dbReference>
<dbReference type="SMART" id="SM00324">
    <property type="entry name" value="RhoGAP"/>
    <property type="match status" value="1"/>
</dbReference>
<feature type="compositionally biased region" description="Polar residues" evidence="2">
    <location>
        <begin position="862"/>
        <end position="874"/>
    </location>
</feature>
<dbReference type="GO" id="GO:0005096">
    <property type="term" value="F:GTPase activator activity"/>
    <property type="evidence" value="ECO:0007669"/>
    <property type="project" value="UniProtKB-KW"/>
</dbReference>
<dbReference type="InterPro" id="IPR001849">
    <property type="entry name" value="PH_domain"/>
</dbReference>
<dbReference type="GO" id="GO:0007165">
    <property type="term" value="P:signal transduction"/>
    <property type="evidence" value="ECO:0007669"/>
    <property type="project" value="InterPro"/>
</dbReference>
<dbReference type="PANTHER" id="PTHR23176:SF129">
    <property type="entry name" value="RHO GTPASE ACTIVATING PROTEIN AT 16F, ISOFORM E-RELATED"/>
    <property type="match status" value="1"/>
</dbReference>
<evidence type="ECO:0000313" key="7">
    <source>
        <dbReference type="Proteomes" id="UP000317494"/>
    </source>
</evidence>
<proteinExistence type="predicted"/>
<organism evidence="5 8">
    <name type="scientific">Synchytrium endobioticum</name>
    <dbReference type="NCBI Taxonomy" id="286115"/>
    <lineage>
        <taxon>Eukaryota</taxon>
        <taxon>Fungi</taxon>
        <taxon>Fungi incertae sedis</taxon>
        <taxon>Chytridiomycota</taxon>
        <taxon>Chytridiomycota incertae sedis</taxon>
        <taxon>Chytridiomycetes</taxon>
        <taxon>Synchytriales</taxon>
        <taxon>Synchytriaceae</taxon>
        <taxon>Synchytrium</taxon>
    </lineage>
</organism>
<feature type="compositionally biased region" description="Basic and acidic residues" evidence="2">
    <location>
        <begin position="36"/>
        <end position="49"/>
    </location>
</feature>
<comment type="caution">
    <text evidence="5">The sequence shown here is derived from an EMBL/GenBank/DDBJ whole genome shotgun (WGS) entry which is preliminary data.</text>
</comment>
<dbReference type="EMBL" id="QEAM01000395">
    <property type="protein sequence ID" value="TPX40341.1"/>
    <property type="molecule type" value="Genomic_DNA"/>
</dbReference>
<feature type="compositionally biased region" description="Polar residues" evidence="2">
    <location>
        <begin position="764"/>
        <end position="774"/>
    </location>
</feature>
<dbReference type="EMBL" id="QEAN01000232">
    <property type="protein sequence ID" value="TPX42436.1"/>
    <property type="molecule type" value="Genomic_DNA"/>
</dbReference>
<feature type="compositionally biased region" description="Polar residues" evidence="2">
    <location>
        <begin position="1338"/>
        <end position="1352"/>
    </location>
</feature>
<dbReference type="SUPFAM" id="SSF50729">
    <property type="entry name" value="PH domain-like"/>
    <property type="match status" value="1"/>
</dbReference>
<feature type="region of interest" description="Disordered" evidence="2">
    <location>
        <begin position="814"/>
        <end position="846"/>
    </location>
</feature>
<protein>
    <recommendedName>
        <fullName evidence="9">Rho-GAP domain-containing protein</fullName>
    </recommendedName>
</protein>
<evidence type="ECO:0000256" key="2">
    <source>
        <dbReference type="SAM" id="MobiDB-lite"/>
    </source>
</evidence>
<feature type="compositionally biased region" description="Pro residues" evidence="2">
    <location>
        <begin position="822"/>
        <end position="839"/>
    </location>
</feature>
<feature type="compositionally biased region" description="Polar residues" evidence="2">
    <location>
        <begin position="1169"/>
        <end position="1188"/>
    </location>
</feature>
<feature type="compositionally biased region" description="Basic and acidic residues" evidence="2">
    <location>
        <begin position="114"/>
        <end position="125"/>
    </location>
</feature>
<feature type="compositionally biased region" description="Basic residues" evidence="2">
    <location>
        <begin position="301"/>
        <end position="313"/>
    </location>
</feature>
<feature type="compositionally biased region" description="Basic and acidic residues" evidence="2">
    <location>
        <begin position="200"/>
        <end position="211"/>
    </location>
</feature>
<feature type="compositionally biased region" description="Polar residues" evidence="2">
    <location>
        <begin position="881"/>
        <end position="894"/>
    </location>
</feature>
<reference evidence="7 8" key="1">
    <citation type="journal article" date="2019" name="Sci. Rep.">
        <title>Comparative genomics of chytrid fungi reveal insights into the obligate biotrophic and pathogenic lifestyle of Synchytrium endobioticum.</title>
        <authorList>
            <person name="van de Vossenberg B.T.L.H."/>
            <person name="Warris S."/>
            <person name="Nguyen H.D.T."/>
            <person name="van Gent-Pelzer M.P.E."/>
            <person name="Joly D.L."/>
            <person name="van de Geest H.C."/>
            <person name="Bonants P.J.M."/>
            <person name="Smith D.S."/>
            <person name="Levesque C.A."/>
            <person name="van der Lee T.A.J."/>
        </authorList>
    </citation>
    <scope>NUCLEOTIDE SEQUENCE [LARGE SCALE GENOMIC DNA]</scope>
    <source>
        <strain evidence="5 8">LEV6574</strain>
        <strain evidence="6 7">MB42</strain>
    </source>
</reference>
<evidence type="ECO:0000259" key="4">
    <source>
        <dbReference type="PROSITE" id="PS50238"/>
    </source>
</evidence>
<evidence type="ECO:0000313" key="6">
    <source>
        <dbReference type="EMBL" id="TPX42436.1"/>
    </source>
</evidence>
<evidence type="ECO:0000313" key="5">
    <source>
        <dbReference type="EMBL" id="TPX40341.1"/>
    </source>
</evidence>
<dbReference type="Gene3D" id="1.10.555.10">
    <property type="entry name" value="Rho GTPase activation protein"/>
    <property type="match status" value="1"/>
</dbReference>
<dbReference type="Proteomes" id="UP000317494">
    <property type="component" value="Unassembled WGS sequence"/>
</dbReference>
<feature type="compositionally biased region" description="Polar residues" evidence="2">
    <location>
        <begin position="1413"/>
        <end position="1422"/>
    </location>
</feature>
<dbReference type="Proteomes" id="UP000320475">
    <property type="component" value="Unassembled WGS sequence"/>
</dbReference>
<dbReference type="InterPro" id="IPR011993">
    <property type="entry name" value="PH-like_dom_sf"/>
</dbReference>
<feature type="compositionally biased region" description="Low complexity" evidence="2">
    <location>
        <begin position="777"/>
        <end position="789"/>
    </location>
</feature>
<evidence type="ECO:0008006" key="9">
    <source>
        <dbReference type="Google" id="ProtNLM"/>
    </source>
</evidence>
<feature type="domain" description="PH" evidence="3">
    <location>
        <begin position="620"/>
        <end position="741"/>
    </location>
</feature>
<feature type="compositionally biased region" description="Polar residues" evidence="2">
    <location>
        <begin position="172"/>
        <end position="195"/>
    </location>
</feature>
<feature type="region of interest" description="Disordered" evidence="2">
    <location>
        <begin position="860"/>
        <end position="902"/>
    </location>
</feature>
<feature type="region of interest" description="Disordered" evidence="2">
    <location>
        <begin position="1"/>
        <end position="49"/>
    </location>
</feature>
<sequence>MRPPPDFDHGVGIGVGTGSGSGSPSISMSPSPSHHPGPDLHQDSDRDDHTQTLEELLQSQLAAVIAERNALRLQNDQLWKIIDKQRQMILQPQAQCAPNHEVTRQMSVDLREAGTLKPIRERSASDRQTQPRISTRKSVDNVQLLPPATPSRRTRASSISSSGDRGNVLPPLTSSQSSVRKPSSTDIGSSVSRPTSAPGEKLRKLSSRESTVDGAVYHTDDRDNYNSMINSSNISNNSRPTLSRPVTGRSRSGTATALLPSLQPQPPTLKRGSSTESPRHKDRPKSSETSLKLNHAANGAHRIRSSNQMRKRGASVVSNDSNAASDERIGDAGRARGVSECSDDNNVVSTKRQSSVTRECRHKHRPSTSEVQGRRLSTRSQDGLPNGDKLLKLQRDPIPPIPPNTERNIPATEQSSMNREQNETDDGPLIFSTDMNRNEQSRSTDSLESTHERTPDLPDQSPTVQPQVTSKLSQSMDDLARLGLLVSLGGFDVRVVAFNLAAAIEGKSDTSYSIAIVKLPDRIGGEHGEEMWRIQKYMSDILDLDRAVRQLDAAPCLSKLPERSLLSSALSPAKIDERKLTLELFLQAIISNFHGASLVMEFFSTDITDGRSRRDSMGSAVHKAGYLFKKGKNFGAWKTRYFVLMDNTLHYSEFKDSPKAVSLRLDRCAVSVYSSASNGRLNGGSDSDYRHAFSLNEFKDATSTSSLTSPVDELIGTRTILCAESDEDRDEWVEFISGQVAVNKAMGVKRNTDKEAAISYGTRRITSSSTSEGPLTSGGKTTTGRSTTETKTFTKGKFQRVKGETPYCEFDEVSFSPKRCSPQPPVKQPEYIPPVPPIPQHLNNGTVNVSSAASVDLLSSDPLTRTGNSSTLRQQGGVHASTGSLSPHGNASDDNLQKPQDEAGISNKKKHTALGSSSKLISSFLNLKKRPSVAGLFGNVSQDSISPSSITRRPCFGVSLEEALEAVRRVNERAELPAVVSRCIDYLNDKGGMSEEGIYRMSGSATVIQSLKERFDTEGDVDLVGSGDYYDMHAIAGLLKLWLRELTTPILTKQLQPEFLRVIELPDKEERLEELYILVRKLPRGNLHLLRALINHLVQVVANSNANKMVPRNVGIVFAPTLGVPAPVFTNMMTDFNFIFGDRSDSLDSLPSKKQSSASSRSDTRQLGATRQSMDSMVGNNSTVTAGSSDMLDNVSEGDTMTGRPSQARRRNADPTKRSRREQTMVLSDDKAQAVASSIDQMARSLDNTGLSGNEGHGNPAIRILSNDTSDVMTPPVGRRRSINHDPARQNRRQSHRMSTILYTGDADPTSLFSQFADNDLPADEVLNRDGGVVRQEPASTSPSDETNRLSIRSTYALDRGRSRLQNSFNSDVLLEGREDEEEPRMNQYASTDTTHHDESGGGSSIGLEKSVNDGSTSSFDY</sequence>
<evidence type="ECO:0000256" key="1">
    <source>
        <dbReference type="ARBA" id="ARBA00022468"/>
    </source>
</evidence>
<dbReference type="PROSITE" id="PS50238">
    <property type="entry name" value="RHOGAP"/>
    <property type="match status" value="1"/>
</dbReference>
<dbReference type="GO" id="GO:0035091">
    <property type="term" value="F:phosphatidylinositol binding"/>
    <property type="evidence" value="ECO:0007669"/>
    <property type="project" value="InterPro"/>
</dbReference>
<feature type="compositionally biased region" description="Low complexity" evidence="2">
    <location>
        <begin position="1149"/>
        <end position="1167"/>
    </location>
</feature>
<feature type="compositionally biased region" description="Basic and acidic residues" evidence="2">
    <location>
        <begin position="325"/>
        <end position="334"/>
    </location>
</feature>
<dbReference type="SMART" id="SM00233">
    <property type="entry name" value="PH"/>
    <property type="match status" value="1"/>
</dbReference>
<evidence type="ECO:0000313" key="8">
    <source>
        <dbReference type="Proteomes" id="UP000320475"/>
    </source>
</evidence>
<dbReference type="GO" id="GO:0005737">
    <property type="term" value="C:cytoplasm"/>
    <property type="evidence" value="ECO:0007669"/>
    <property type="project" value="TreeGrafter"/>
</dbReference>
<feature type="compositionally biased region" description="Low complexity" evidence="2">
    <location>
        <begin position="22"/>
        <end position="34"/>
    </location>
</feature>
<feature type="domain" description="Rho-GAP" evidence="4">
    <location>
        <begin position="958"/>
        <end position="1148"/>
    </location>
</feature>
<feature type="compositionally biased region" description="Polar residues" evidence="2">
    <location>
        <begin position="344"/>
        <end position="357"/>
    </location>
</feature>
<dbReference type="VEuPathDB" id="FungiDB:SeMB42_g05118"/>
<feature type="region of interest" description="Disordered" evidence="2">
    <location>
        <begin position="1268"/>
        <end position="1297"/>
    </location>
</feature>
<evidence type="ECO:0000259" key="3">
    <source>
        <dbReference type="PROSITE" id="PS50003"/>
    </source>
</evidence>
<feature type="compositionally biased region" description="Low complexity" evidence="2">
    <location>
        <begin position="314"/>
        <end position="324"/>
    </location>
</feature>
<dbReference type="STRING" id="286115.A0A507CKQ0"/>
<name>A0A507CKQ0_9FUNG</name>
<accession>A0A507CKQ0</accession>
<feature type="region of interest" description="Disordered" evidence="2">
    <location>
        <begin position="1149"/>
        <end position="1232"/>
    </location>
</feature>
<feature type="region of interest" description="Disordered" evidence="2">
    <location>
        <begin position="1323"/>
        <end position="1352"/>
    </location>
</feature>
<dbReference type="Gene3D" id="2.30.29.30">
    <property type="entry name" value="Pleckstrin-homology domain (PH domain)/Phosphotyrosine-binding domain (PTB)"/>
    <property type="match status" value="1"/>
</dbReference>
<keyword evidence="1" id="KW-0343">GTPase activation</keyword>
<feature type="region of interest" description="Disordered" evidence="2">
    <location>
        <begin position="114"/>
        <end position="468"/>
    </location>
</feature>
<dbReference type="OrthoDB" id="185175at2759"/>
<dbReference type="SUPFAM" id="SSF48350">
    <property type="entry name" value="GTPase activation domain, GAP"/>
    <property type="match status" value="1"/>
</dbReference>
<feature type="region of interest" description="Disordered" evidence="2">
    <location>
        <begin position="1369"/>
        <end position="1422"/>
    </location>
</feature>
<dbReference type="Gene3D" id="3.30.1520.10">
    <property type="entry name" value="Phox-like domain"/>
    <property type="match status" value="1"/>
</dbReference>
<feature type="compositionally biased region" description="Gly residues" evidence="2">
    <location>
        <begin position="11"/>
        <end position="21"/>
    </location>
</feature>
<dbReference type="InterPro" id="IPR008936">
    <property type="entry name" value="Rho_GTPase_activation_prot"/>
</dbReference>
<feature type="compositionally biased region" description="Basic and acidic residues" evidence="2">
    <location>
        <begin position="1211"/>
        <end position="1232"/>
    </location>
</feature>
<dbReference type="Pfam" id="PF00169">
    <property type="entry name" value="PH"/>
    <property type="match status" value="1"/>
</dbReference>
<feature type="region of interest" description="Disordered" evidence="2">
    <location>
        <begin position="764"/>
        <end position="789"/>
    </location>
</feature>
<feature type="compositionally biased region" description="Polar residues" evidence="2">
    <location>
        <begin position="405"/>
        <end position="419"/>
    </location>
</feature>
<feature type="compositionally biased region" description="Low complexity" evidence="2">
    <location>
        <begin position="226"/>
        <end position="238"/>
    </location>
</feature>
<dbReference type="Pfam" id="PF00620">
    <property type="entry name" value="RhoGAP"/>
    <property type="match status" value="1"/>
</dbReference>
<dbReference type="PANTHER" id="PTHR23176">
    <property type="entry name" value="RHO/RAC/CDC GTPASE-ACTIVATING PROTEIN"/>
    <property type="match status" value="1"/>
</dbReference>
<dbReference type="InterPro" id="IPR050729">
    <property type="entry name" value="Rho-GAP"/>
</dbReference>
<dbReference type="InterPro" id="IPR000198">
    <property type="entry name" value="RhoGAP_dom"/>
</dbReference>
<dbReference type="SUPFAM" id="SSF64268">
    <property type="entry name" value="PX domain"/>
    <property type="match status" value="1"/>
</dbReference>
<dbReference type="InterPro" id="IPR036871">
    <property type="entry name" value="PX_dom_sf"/>
</dbReference>
<keyword evidence="7" id="KW-1185">Reference proteome</keyword>
<gene>
    <name evidence="5" type="ORF">SeLEV6574_g06663</name>
    <name evidence="6" type="ORF">SeMB42_g05118</name>
</gene>